<evidence type="ECO:0000313" key="11">
    <source>
        <dbReference type="Proteomes" id="UP000503162"/>
    </source>
</evidence>
<dbReference type="GO" id="GO:0005886">
    <property type="term" value="C:plasma membrane"/>
    <property type="evidence" value="ECO:0007669"/>
    <property type="project" value="UniProtKB-SubCell"/>
</dbReference>
<feature type="transmembrane region" description="Helical" evidence="9">
    <location>
        <begin position="498"/>
        <end position="517"/>
    </location>
</feature>
<dbReference type="RefSeq" id="WP_166227269.1">
    <property type="nucleotide sequence ID" value="NZ_CP049989.1"/>
</dbReference>
<comment type="subcellular location">
    <subcellularLocation>
        <location evidence="1">Cell membrane</location>
        <topology evidence="1">Multi-pass membrane protein</topology>
    </subcellularLocation>
</comment>
<name>A0A6G8IHJ0_9BURK</name>
<evidence type="ECO:0000256" key="4">
    <source>
        <dbReference type="ARBA" id="ARBA00022692"/>
    </source>
</evidence>
<dbReference type="PANTHER" id="PTHR11795:SF447">
    <property type="entry name" value="ABC TRANSPORTER PERMEASE PROTEIN"/>
    <property type="match status" value="1"/>
</dbReference>
<dbReference type="InterPro" id="IPR052157">
    <property type="entry name" value="BCAA_transport_permease"/>
</dbReference>
<keyword evidence="3" id="KW-1003">Cell membrane</keyword>
<feature type="transmembrane region" description="Helical" evidence="9">
    <location>
        <begin position="241"/>
        <end position="263"/>
    </location>
</feature>
<feature type="transmembrane region" description="Helical" evidence="9">
    <location>
        <begin position="384"/>
        <end position="402"/>
    </location>
</feature>
<keyword evidence="5" id="KW-0029">Amino-acid transport</keyword>
<keyword evidence="7 9" id="KW-0472">Membrane</keyword>
<dbReference type="NCBIfam" id="TIGR03409">
    <property type="entry name" value="urea_trans_UrtB"/>
    <property type="match status" value="1"/>
</dbReference>
<evidence type="ECO:0000313" key="10">
    <source>
        <dbReference type="EMBL" id="QIM52667.1"/>
    </source>
</evidence>
<dbReference type="InterPro" id="IPR017779">
    <property type="entry name" value="ABC_UrtB_bac"/>
</dbReference>
<keyword evidence="11" id="KW-1185">Reference proteome</keyword>
<evidence type="ECO:0000256" key="6">
    <source>
        <dbReference type="ARBA" id="ARBA00022989"/>
    </source>
</evidence>
<dbReference type="PANTHER" id="PTHR11795">
    <property type="entry name" value="BRANCHED-CHAIN AMINO ACID TRANSPORT SYSTEM PERMEASE PROTEIN LIVH"/>
    <property type="match status" value="1"/>
</dbReference>
<sequence>MRRLFVLWSVWLGAFGLLAGAPARALTVEDALAVAQGATDERIDAINRLAAASDERGHALIRALADEALKHTDDRVFIVSGATAVDAVTGQPAALPEAAGDAMVNNRLRGVLDTALAGIELFTAGPARQREAARSLQRSAFSDPDPEGLPLIEKALALDTLDAATRQSLELAQAALQLASEDEAVRLAAATKLGEARQPIVRPLIEDRLKQESSAKVKAALGQSLTAIDRRVALASGLGQAFTGISLGSILLLAALGLAITYGLMGVINMAHGELIMIGAYATWLVQAFFRQHLPGWFDAYLLVALPVAFTASALVGAVMERTVIRFLYGRPLETLLATWGISLVLMQLVRSLFGAQNVAVENPSWMSGGITLLGSLNLPYNRLVILAFAAAVLIGVSLLIARTRLGLFVRGVTQNRPIAACMGVNTARIDTWAFALGSGIAGLAGCALSQIGNVGPDLGQAYIVDSFMVVVLGGVGQLAGTVYAALGLGLLNKFIEGWAGAVLAKIAVLVFIIVFIQKRPQGIFALKGRSVEA</sequence>
<gene>
    <name evidence="10" type="primary">urtB</name>
    <name evidence="10" type="ORF">G9Q37_11145</name>
</gene>
<dbReference type="CDD" id="cd06582">
    <property type="entry name" value="TM_PBP1_LivH_like"/>
    <property type="match status" value="1"/>
</dbReference>
<keyword evidence="2" id="KW-0813">Transport</keyword>
<evidence type="ECO:0000256" key="5">
    <source>
        <dbReference type="ARBA" id="ARBA00022970"/>
    </source>
</evidence>
<evidence type="ECO:0000256" key="7">
    <source>
        <dbReference type="ARBA" id="ARBA00023136"/>
    </source>
</evidence>
<accession>A0A6G8IHJ0</accession>
<dbReference type="AlphaFoldDB" id="A0A6G8IHJ0"/>
<dbReference type="EMBL" id="CP049989">
    <property type="protein sequence ID" value="QIM52667.1"/>
    <property type="molecule type" value="Genomic_DNA"/>
</dbReference>
<keyword evidence="6 9" id="KW-1133">Transmembrane helix</keyword>
<feature type="transmembrane region" description="Helical" evidence="9">
    <location>
        <begin position="275"/>
        <end position="294"/>
    </location>
</feature>
<evidence type="ECO:0000256" key="3">
    <source>
        <dbReference type="ARBA" id="ARBA00022475"/>
    </source>
</evidence>
<evidence type="ECO:0000256" key="8">
    <source>
        <dbReference type="ARBA" id="ARBA00037998"/>
    </source>
</evidence>
<protein>
    <submittedName>
        <fullName evidence="10">Urea ABC transporter permease subunit UrtB</fullName>
    </submittedName>
</protein>
<dbReference type="Pfam" id="PF02653">
    <property type="entry name" value="BPD_transp_2"/>
    <property type="match status" value="1"/>
</dbReference>
<dbReference type="KEGG" id="hcz:G9Q37_11145"/>
<dbReference type="GO" id="GO:0006865">
    <property type="term" value="P:amino acid transport"/>
    <property type="evidence" value="ECO:0007669"/>
    <property type="project" value="UniProtKB-KW"/>
</dbReference>
<proteinExistence type="inferred from homology"/>
<reference evidence="10 11" key="1">
    <citation type="submission" date="2020-03" db="EMBL/GenBank/DDBJ databases">
        <title>Hydrogenophaga sp. nov. isolated from cyanobacterial mat.</title>
        <authorList>
            <person name="Thorat V."/>
            <person name="Kirdat K."/>
            <person name="Tiwarekar B."/>
            <person name="Costa E.D."/>
            <person name="Yadav A."/>
        </authorList>
    </citation>
    <scope>NUCLEOTIDE SEQUENCE [LARGE SCALE GENOMIC DNA]</scope>
    <source>
        <strain evidence="10 11">BA0156</strain>
    </source>
</reference>
<dbReference type="GO" id="GO:0022857">
    <property type="term" value="F:transmembrane transporter activity"/>
    <property type="evidence" value="ECO:0007669"/>
    <property type="project" value="InterPro"/>
</dbReference>
<comment type="similarity">
    <text evidence="8">Belongs to the binding-protein-dependent transport system permease family. LivHM subfamily.</text>
</comment>
<evidence type="ECO:0000256" key="2">
    <source>
        <dbReference type="ARBA" id="ARBA00022448"/>
    </source>
</evidence>
<keyword evidence="4 9" id="KW-0812">Transmembrane</keyword>
<dbReference type="InterPro" id="IPR001851">
    <property type="entry name" value="ABC_transp_permease"/>
</dbReference>
<feature type="transmembrane region" description="Helical" evidence="9">
    <location>
        <begin position="300"/>
        <end position="320"/>
    </location>
</feature>
<organism evidence="10 11">
    <name type="scientific">Hydrogenophaga crocea</name>
    <dbReference type="NCBI Taxonomy" id="2716225"/>
    <lineage>
        <taxon>Bacteria</taxon>
        <taxon>Pseudomonadati</taxon>
        <taxon>Pseudomonadota</taxon>
        <taxon>Betaproteobacteria</taxon>
        <taxon>Burkholderiales</taxon>
        <taxon>Comamonadaceae</taxon>
        <taxon>Hydrogenophaga</taxon>
    </lineage>
</organism>
<evidence type="ECO:0000256" key="1">
    <source>
        <dbReference type="ARBA" id="ARBA00004651"/>
    </source>
</evidence>
<feature type="transmembrane region" description="Helical" evidence="9">
    <location>
        <begin position="468"/>
        <end position="492"/>
    </location>
</feature>
<dbReference type="Proteomes" id="UP000503162">
    <property type="component" value="Chromosome"/>
</dbReference>
<feature type="transmembrane region" description="Helical" evidence="9">
    <location>
        <begin position="332"/>
        <end position="350"/>
    </location>
</feature>
<evidence type="ECO:0000256" key="9">
    <source>
        <dbReference type="SAM" id="Phobius"/>
    </source>
</evidence>